<organism evidence="1 2">
    <name type="scientific">Perkinsus olseni</name>
    <name type="common">Perkinsus atlanticus</name>
    <dbReference type="NCBI Taxonomy" id="32597"/>
    <lineage>
        <taxon>Eukaryota</taxon>
        <taxon>Sar</taxon>
        <taxon>Alveolata</taxon>
        <taxon>Perkinsozoa</taxon>
        <taxon>Perkinsea</taxon>
        <taxon>Perkinsida</taxon>
        <taxon>Perkinsidae</taxon>
        <taxon>Perkinsus</taxon>
    </lineage>
</organism>
<dbReference type="OrthoDB" id="8046337at2759"/>
<accession>A0A7J6PPM6</accession>
<evidence type="ECO:0000313" key="2">
    <source>
        <dbReference type="Proteomes" id="UP000541610"/>
    </source>
</evidence>
<dbReference type="AlphaFoldDB" id="A0A7J6PPM6"/>
<dbReference type="Proteomes" id="UP000541610">
    <property type="component" value="Unassembled WGS sequence"/>
</dbReference>
<sequence>MAYGIRLPCTLPSGDLVPQLILPFSHDLKDLLRGLVWHVHECTAHACAGIVHTLIKSYCTWQGQKKFVHGLLKACDTCQRVARDRIQHYCGVRELITIPWYRVGLDVFGPIYRAKAYERLERRHATISKLLRVLAATKKTELWHTHLYKATRALNQSSLLRDGRMLSPDMLFFAYKPPVSSPLWMVSADQQARLVDLRQQLRLRLVWDGEWMSNRESDRLLVDTRGKVPRDIPVVNDFVLVWSDPSGDKFRQAWRGPFRVLGFNAKGQVLLEGLKRPQAISNVKKYHQDMDAKNEATIEVPVASPKASSTGRDLQEADFFMMNDTLYQAVDVDNNRAVCLGHPASICDDVIFIDDSVEEFDLINDDIQRLSGIRIGPVVEKELHSWTMEDAAVVYSGEQLNQKKAAQHNASVMKLIGRTWPPLMLEKKK</sequence>
<protein>
    <submittedName>
        <fullName evidence="1">Uncharacterized protein</fullName>
    </submittedName>
</protein>
<evidence type="ECO:0000313" key="1">
    <source>
        <dbReference type="EMBL" id="KAF4697570.1"/>
    </source>
</evidence>
<dbReference type="EMBL" id="JABANP010000002">
    <property type="protein sequence ID" value="KAF4697570.1"/>
    <property type="molecule type" value="Genomic_DNA"/>
</dbReference>
<gene>
    <name evidence="1" type="ORF">FOZ60_004442</name>
</gene>
<reference evidence="1 2" key="1">
    <citation type="submission" date="2020-04" db="EMBL/GenBank/DDBJ databases">
        <title>Perkinsus olseni comparative genomics.</title>
        <authorList>
            <person name="Bogema D.R."/>
        </authorList>
    </citation>
    <scope>NUCLEOTIDE SEQUENCE [LARGE SCALE GENOMIC DNA]</scope>
    <source>
        <strain evidence="1">00978-12</strain>
    </source>
</reference>
<proteinExistence type="predicted"/>
<name>A0A7J6PPM6_PEROL</name>
<comment type="caution">
    <text evidence="1">The sequence shown here is derived from an EMBL/GenBank/DDBJ whole genome shotgun (WGS) entry which is preliminary data.</text>
</comment>